<dbReference type="InterPro" id="IPR050400">
    <property type="entry name" value="Bact_Cytoskel_RodZ"/>
</dbReference>
<dbReference type="SUPFAM" id="SSF47413">
    <property type="entry name" value="lambda repressor-like DNA-binding domains"/>
    <property type="match status" value="1"/>
</dbReference>
<keyword evidence="2" id="KW-1133">Transmembrane helix</keyword>
<dbReference type="PANTHER" id="PTHR34475">
    <property type="match status" value="1"/>
</dbReference>
<protein>
    <submittedName>
        <fullName evidence="4">Helix-turn-helix domain-containing protein</fullName>
    </submittedName>
</protein>
<keyword evidence="2" id="KW-0472">Membrane</keyword>
<dbReference type="Proteomes" id="UP000271624">
    <property type="component" value="Unassembled WGS sequence"/>
</dbReference>
<name>A0A433V5Q9_9CYAN</name>
<evidence type="ECO:0000256" key="1">
    <source>
        <dbReference type="SAM" id="MobiDB-lite"/>
    </source>
</evidence>
<comment type="caution">
    <text evidence="4">The sequence shown here is derived from an EMBL/GenBank/DDBJ whole genome shotgun (WGS) entry which is preliminary data.</text>
</comment>
<dbReference type="GO" id="GO:0003677">
    <property type="term" value="F:DNA binding"/>
    <property type="evidence" value="ECO:0007669"/>
    <property type="project" value="InterPro"/>
</dbReference>
<feature type="compositionally biased region" description="Low complexity" evidence="1">
    <location>
        <begin position="244"/>
        <end position="253"/>
    </location>
</feature>
<dbReference type="Pfam" id="PF13413">
    <property type="entry name" value="HTH_25"/>
    <property type="match status" value="1"/>
</dbReference>
<keyword evidence="2" id="KW-0812">Transmembrane</keyword>
<dbReference type="PANTHER" id="PTHR34475:SF1">
    <property type="entry name" value="CYTOSKELETON PROTEIN RODZ"/>
    <property type="match status" value="1"/>
</dbReference>
<feature type="domain" description="Cytoskeleton protein RodZ-like C-terminal" evidence="3">
    <location>
        <begin position="192"/>
        <end position="253"/>
    </location>
</feature>
<accession>A0A433V5Q9</accession>
<gene>
    <name evidence="4" type="ORF">DSM106972_069400</name>
</gene>
<dbReference type="Pfam" id="PF13464">
    <property type="entry name" value="RodZ_C"/>
    <property type="match status" value="1"/>
</dbReference>
<evidence type="ECO:0000259" key="3">
    <source>
        <dbReference type="Pfam" id="PF13464"/>
    </source>
</evidence>
<evidence type="ECO:0000313" key="5">
    <source>
        <dbReference type="Proteomes" id="UP000271624"/>
    </source>
</evidence>
<dbReference type="EMBL" id="RSCL01000020">
    <property type="protein sequence ID" value="RUT01389.1"/>
    <property type="molecule type" value="Genomic_DNA"/>
</dbReference>
<dbReference type="RefSeq" id="WP_127085064.1">
    <property type="nucleotide sequence ID" value="NZ_RSCL01000020.1"/>
</dbReference>
<proteinExistence type="predicted"/>
<dbReference type="AlphaFoldDB" id="A0A433V5Q9"/>
<dbReference type="InterPro" id="IPR025194">
    <property type="entry name" value="RodZ-like_C"/>
</dbReference>
<keyword evidence="5" id="KW-1185">Reference proteome</keyword>
<sequence length="267" mass="29630">MKWFNLKTKENTQESPSLDEQRAKILTEIGLKLRSTREEHQFSIDDVAAYTKIARRSLQAIEDANFDELPEPIYTQGLIKRYADALGFDGIELANNYPIGVNRVNRISGWKNTSQGQLRPVHLYLIYVGLIVCSVSGLSHVLTIATVPNNSENQAKLPSSPSSSKNTQEFALQPAINNQTTNDKNRRVQVGVTLKDSSWIRVEADGKTEFEGVLPQGTQRTWKAQAQLIVRAGNAGGVMLSVNQQQPKPMGEPGKPEEMKIAANTRS</sequence>
<organism evidence="4 5">
    <name type="scientific">Dulcicalothrix desertica PCC 7102</name>
    <dbReference type="NCBI Taxonomy" id="232991"/>
    <lineage>
        <taxon>Bacteria</taxon>
        <taxon>Bacillati</taxon>
        <taxon>Cyanobacteriota</taxon>
        <taxon>Cyanophyceae</taxon>
        <taxon>Nostocales</taxon>
        <taxon>Calotrichaceae</taxon>
        <taxon>Dulcicalothrix</taxon>
    </lineage>
</organism>
<feature type="transmembrane region" description="Helical" evidence="2">
    <location>
        <begin position="121"/>
        <end position="142"/>
    </location>
</feature>
<dbReference type="Gene3D" id="1.10.260.40">
    <property type="entry name" value="lambda repressor-like DNA-binding domains"/>
    <property type="match status" value="1"/>
</dbReference>
<dbReference type="InterPro" id="IPR010982">
    <property type="entry name" value="Lambda_DNA-bd_dom_sf"/>
</dbReference>
<evidence type="ECO:0000256" key="2">
    <source>
        <dbReference type="SAM" id="Phobius"/>
    </source>
</evidence>
<evidence type="ECO:0000313" key="4">
    <source>
        <dbReference type="EMBL" id="RUT01389.1"/>
    </source>
</evidence>
<reference evidence="4" key="2">
    <citation type="journal article" date="2019" name="Genome Biol. Evol.">
        <title>Day and night: Metabolic profiles and evolutionary relationships of six axenic non-marine cyanobacteria.</title>
        <authorList>
            <person name="Will S.E."/>
            <person name="Henke P."/>
            <person name="Boedeker C."/>
            <person name="Huang S."/>
            <person name="Brinkmann H."/>
            <person name="Rohde M."/>
            <person name="Jarek M."/>
            <person name="Friedl T."/>
            <person name="Seufert S."/>
            <person name="Schumacher M."/>
            <person name="Overmann J."/>
            <person name="Neumann-Schaal M."/>
            <person name="Petersen J."/>
        </authorList>
    </citation>
    <scope>NUCLEOTIDE SEQUENCE [LARGE SCALE GENOMIC DNA]</scope>
    <source>
        <strain evidence="4">PCC 7102</strain>
    </source>
</reference>
<reference evidence="4" key="1">
    <citation type="submission" date="2018-12" db="EMBL/GenBank/DDBJ databases">
        <authorList>
            <person name="Will S."/>
            <person name="Neumann-Schaal M."/>
            <person name="Henke P."/>
        </authorList>
    </citation>
    <scope>NUCLEOTIDE SEQUENCE</scope>
    <source>
        <strain evidence="4">PCC 7102</strain>
    </source>
</reference>
<feature type="region of interest" description="Disordered" evidence="1">
    <location>
        <begin position="243"/>
        <end position="267"/>
    </location>
</feature>
<dbReference type="OrthoDB" id="422634at2"/>